<comment type="caution">
    <text evidence="2">The sequence shown here is derived from an EMBL/GenBank/DDBJ whole genome shotgun (WGS) entry which is preliminary data.</text>
</comment>
<proteinExistence type="predicted"/>
<dbReference type="RefSeq" id="XP_062648089.1">
    <property type="nucleotide sequence ID" value="XM_062796274.1"/>
</dbReference>
<sequence>MSSALSTGLSATTSTASIRPTVAGTPHSDIPTVIETPPSATATVSPDVYQRNLQEAREYNNIFATLAEQSACTRGQTACVAGGLGICNNGEAFEVIPCRDPGTACFALPMNTTEGHGAEFVGCFVYFGWFVDQLDCVVGGCYCVDYINRVNIVGNLRLFAIPQPLRNSQHDRPDSQSHPDQAIFLIVHFCLDIYVYLGIVFDLEVYF</sequence>
<protein>
    <submittedName>
        <fullName evidence="2">Uncharacterized protein</fullName>
    </submittedName>
</protein>
<dbReference type="Proteomes" id="UP001302602">
    <property type="component" value="Unassembled WGS sequence"/>
</dbReference>
<evidence type="ECO:0000313" key="3">
    <source>
        <dbReference type="Proteomes" id="UP001302602"/>
    </source>
</evidence>
<evidence type="ECO:0000256" key="1">
    <source>
        <dbReference type="SAM" id="MobiDB-lite"/>
    </source>
</evidence>
<evidence type="ECO:0000313" key="2">
    <source>
        <dbReference type="EMBL" id="KAK4124318.1"/>
    </source>
</evidence>
<dbReference type="EMBL" id="MU853227">
    <property type="protein sequence ID" value="KAK4124318.1"/>
    <property type="molecule type" value="Genomic_DNA"/>
</dbReference>
<feature type="region of interest" description="Disordered" evidence="1">
    <location>
        <begin position="1"/>
        <end position="43"/>
    </location>
</feature>
<reference evidence="2" key="2">
    <citation type="submission" date="2023-05" db="EMBL/GenBank/DDBJ databases">
        <authorList>
            <consortium name="Lawrence Berkeley National Laboratory"/>
            <person name="Steindorff A."/>
            <person name="Hensen N."/>
            <person name="Bonometti L."/>
            <person name="Westerberg I."/>
            <person name="Brannstrom I.O."/>
            <person name="Guillou S."/>
            <person name="Cros-Aarteil S."/>
            <person name="Calhoun S."/>
            <person name="Haridas S."/>
            <person name="Kuo A."/>
            <person name="Mondo S."/>
            <person name="Pangilinan J."/>
            <person name="Riley R."/>
            <person name="Labutti K."/>
            <person name="Andreopoulos B."/>
            <person name="Lipzen A."/>
            <person name="Chen C."/>
            <person name="Yanf M."/>
            <person name="Daum C."/>
            <person name="Ng V."/>
            <person name="Clum A."/>
            <person name="Ohm R."/>
            <person name="Martin F."/>
            <person name="Silar P."/>
            <person name="Natvig D."/>
            <person name="Lalanne C."/>
            <person name="Gautier V."/>
            <person name="Ament-Velasquez S.L."/>
            <person name="Kruys A."/>
            <person name="Hutchinson M.I."/>
            <person name="Powell A.J."/>
            <person name="Barry K."/>
            <person name="Miller A.N."/>
            <person name="Grigoriev I.V."/>
            <person name="Debuchy R."/>
            <person name="Gladieux P."/>
            <person name="Thoren M.H."/>
            <person name="Johannesson H."/>
        </authorList>
    </citation>
    <scope>NUCLEOTIDE SEQUENCE</scope>
    <source>
        <strain evidence="2">CBS 731.68</strain>
    </source>
</reference>
<name>A0AAN6U0R6_9PEZI</name>
<keyword evidence="3" id="KW-1185">Reference proteome</keyword>
<gene>
    <name evidence="2" type="ORF">N657DRAFT_680328</name>
</gene>
<accession>A0AAN6U0R6</accession>
<organism evidence="2 3">
    <name type="scientific">Parathielavia appendiculata</name>
    <dbReference type="NCBI Taxonomy" id="2587402"/>
    <lineage>
        <taxon>Eukaryota</taxon>
        <taxon>Fungi</taxon>
        <taxon>Dikarya</taxon>
        <taxon>Ascomycota</taxon>
        <taxon>Pezizomycotina</taxon>
        <taxon>Sordariomycetes</taxon>
        <taxon>Sordariomycetidae</taxon>
        <taxon>Sordariales</taxon>
        <taxon>Chaetomiaceae</taxon>
        <taxon>Parathielavia</taxon>
    </lineage>
</organism>
<dbReference type="AlphaFoldDB" id="A0AAN6U0R6"/>
<feature type="compositionally biased region" description="Low complexity" evidence="1">
    <location>
        <begin position="1"/>
        <end position="17"/>
    </location>
</feature>
<reference evidence="2" key="1">
    <citation type="journal article" date="2023" name="Mol. Phylogenet. Evol.">
        <title>Genome-scale phylogeny and comparative genomics of the fungal order Sordariales.</title>
        <authorList>
            <person name="Hensen N."/>
            <person name="Bonometti L."/>
            <person name="Westerberg I."/>
            <person name="Brannstrom I.O."/>
            <person name="Guillou S."/>
            <person name="Cros-Aarteil S."/>
            <person name="Calhoun S."/>
            <person name="Haridas S."/>
            <person name="Kuo A."/>
            <person name="Mondo S."/>
            <person name="Pangilinan J."/>
            <person name="Riley R."/>
            <person name="LaButti K."/>
            <person name="Andreopoulos B."/>
            <person name="Lipzen A."/>
            <person name="Chen C."/>
            <person name="Yan M."/>
            <person name="Daum C."/>
            <person name="Ng V."/>
            <person name="Clum A."/>
            <person name="Steindorff A."/>
            <person name="Ohm R.A."/>
            <person name="Martin F."/>
            <person name="Silar P."/>
            <person name="Natvig D.O."/>
            <person name="Lalanne C."/>
            <person name="Gautier V."/>
            <person name="Ament-Velasquez S.L."/>
            <person name="Kruys A."/>
            <person name="Hutchinson M.I."/>
            <person name="Powell A.J."/>
            <person name="Barry K."/>
            <person name="Miller A.N."/>
            <person name="Grigoriev I.V."/>
            <person name="Debuchy R."/>
            <person name="Gladieux P."/>
            <person name="Hiltunen Thoren M."/>
            <person name="Johannesson H."/>
        </authorList>
    </citation>
    <scope>NUCLEOTIDE SEQUENCE</scope>
    <source>
        <strain evidence="2">CBS 731.68</strain>
    </source>
</reference>
<dbReference type="GeneID" id="87833042"/>